<comment type="subcellular location">
    <subcellularLocation>
        <location evidence="1">Secreted</location>
        <location evidence="1">Cell wall</location>
    </subcellularLocation>
</comment>
<evidence type="ECO:0000313" key="8">
    <source>
        <dbReference type="Proteomes" id="UP000011777"/>
    </source>
</evidence>
<dbReference type="Proteomes" id="UP000011777">
    <property type="component" value="Unassembled WGS sequence"/>
</dbReference>
<proteinExistence type="predicted"/>
<sequence length="170" mass="18990">TTDITYVGDNSDMTNNGRIIVHNTIFRQSRSIYGSGCITADARSTIHLANTDREFDPNLKFELNGPDASMYVHLHSVYKIFTVYGFGNGNKIALSCDFHAYQTFPEVEYSEETGIMRARSGSLYRDFLIGPGYDPSKFEVVKFDEPGFCATNKGAVRYNGPVPNDYVPLS</sequence>
<name>M3JSL9_CANMX</name>
<keyword evidence="8" id="KW-1185">Reference proteome</keyword>
<reference evidence="7 8" key="1">
    <citation type="submission" date="2013-02" db="EMBL/GenBank/DDBJ databases">
        <title>Genome sequence of Candida maltosa Xu316, a potential industrial strain for xylitol and ethanol production.</title>
        <authorList>
            <person name="Yu J."/>
            <person name="Wang Q."/>
            <person name="Geng X."/>
            <person name="Bao W."/>
            <person name="He P."/>
            <person name="Cai J."/>
        </authorList>
    </citation>
    <scope>NUCLEOTIDE SEQUENCE [LARGE SCALE GENOMIC DNA]</scope>
    <source>
        <strain evidence="8">Xu316</strain>
    </source>
</reference>
<feature type="non-terminal residue" evidence="7">
    <location>
        <position position="1"/>
    </location>
</feature>
<feature type="domain" description="Hyphally-regulated cell wall protein N-terminal" evidence="6">
    <location>
        <begin position="9"/>
        <end position="168"/>
    </location>
</feature>
<evidence type="ECO:0000259" key="6">
    <source>
        <dbReference type="Pfam" id="PF11765"/>
    </source>
</evidence>
<evidence type="ECO:0000256" key="1">
    <source>
        <dbReference type="ARBA" id="ARBA00004191"/>
    </source>
</evidence>
<dbReference type="EMBL" id="AOGT01002850">
    <property type="protein sequence ID" value="EMG45254.1"/>
    <property type="molecule type" value="Genomic_DNA"/>
</dbReference>
<dbReference type="GO" id="GO:0009277">
    <property type="term" value="C:fungal-type cell wall"/>
    <property type="evidence" value="ECO:0007669"/>
    <property type="project" value="UniProtKB-ARBA"/>
</dbReference>
<dbReference type="Pfam" id="PF11765">
    <property type="entry name" value="Hyphal_reg_CWP"/>
    <property type="match status" value="1"/>
</dbReference>
<evidence type="ECO:0000256" key="4">
    <source>
        <dbReference type="ARBA" id="ARBA00022729"/>
    </source>
</evidence>
<evidence type="ECO:0000256" key="5">
    <source>
        <dbReference type="ARBA" id="ARBA00023180"/>
    </source>
</evidence>
<dbReference type="AlphaFoldDB" id="M3JSL9"/>
<gene>
    <name evidence="7" type="ORF">G210_5142</name>
</gene>
<protein>
    <submittedName>
        <fullName evidence="7">Hyphally regulated cell wall protein</fullName>
    </submittedName>
</protein>
<comment type="caution">
    <text evidence="7">The sequence shown here is derived from an EMBL/GenBank/DDBJ whole genome shotgun (WGS) entry which is preliminary data.</text>
</comment>
<dbReference type="HOGENOM" id="CLU_1574423_0_0_1"/>
<accession>M3JSL9</accession>
<dbReference type="STRING" id="1245528.M3JSL9"/>
<organism evidence="7 8">
    <name type="scientific">Candida maltosa (strain Xu316)</name>
    <name type="common">Yeast</name>
    <dbReference type="NCBI Taxonomy" id="1245528"/>
    <lineage>
        <taxon>Eukaryota</taxon>
        <taxon>Fungi</taxon>
        <taxon>Dikarya</taxon>
        <taxon>Ascomycota</taxon>
        <taxon>Saccharomycotina</taxon>
        <taxon>Pichiomycetes</taxon>
        <taxon>Debaryomycetaceae</taxon>
        <taxon>Candida/Lodderomyces clade</taxon>
        <taxon>Candida</taxon>
    </lineage>
</organism>
<evidence type="ECO:0000256" key="3">
    <source>
        <dbReference type="ARBA" id="ARBA00022525"/>
    </source>
</evidence>
<evidence type="ECO:0000313" key="7">
    <source>
        <dbReference type="EMBL" id="EMG45254.1"/>
    </source>
</evidence>
<keyword evidence="5" id="KW-0325">Glycoprotein</keyword>
<dbReference type="InterPro" id="IPR021031">
    <property type="entry name" value="Hyphal-reg_cell_wall_N"/>
</dbReference>
<dbReference type="OrthoDB" id="4022214at2759"/>
<feature type="non-terminal residue" evidence="7">
    <location>
        <position position="170"/>
    </location>
</feature>
<keyword evidence="3" id="KW-0964">Secreted</keyword>
<evidence type="ECO:0000256" key="2">
    <source>
        <dbReference type="ARBA" id="ARBA00022512"/>
    </source>
</evidence>
<keyword evidence="4" id="KW-0732">Signal</keyword>
<keyword evidence="2" id="KW-0134">Cell wall</keyword>